<dbReference type="Gene3D" id="3.30.40.10">
    <property type="entry name" value="Zinc/RING finger domain, C3HC4 (zinc finger)"/>
    <property type="match status" value="1"/>
</dbReference>
<sequence>MPWRNMLYLSRKQKTFRVRQELPMYTAPLRSNDQLLAQLRERPELLCTPKPAAILGLNDSALHMAAEHKLLDVAHQIFTFLASADQQTLEAALRPYCRRKHLPLPASSPAAVKLAANMANNKGQTPLMYACYRNCPDMIKILLEQGADPWQGDNCGCRNALHYAAISGSVSCVEALMKHILPHMLVRHGVRYINSCSLSGLTPLHYCVFFGHLDALEQLLVYEPNINAASTGESYDTYGSHDIYSTPLHFAAFQDSAQIAKKLLLHYARRRRLGTILDPRMRANSAGKLPWQVARSSALVVMLHPSARLEEVLGRDGEEALLGLGGGDQVALGPPALAALAGAALRQKLLAAVEVIERECVEAAALQRQQTGRTGGLLSCATPRRGSATATSSNCNPGARGLFKLASRGRGRHASGAVIPASPCRAPTLDRLPHPTDLPSPAANGFSEGVGGSYGQQLLQQRSRGLPSTGGTASGRNSNGGRGWPIRAPSGQVRGRPRQVQQTQGWDTSGFLGTGAGGGGGGGGSLFASWHPVLGLPVAAAPTIGSELNLRSISLNAGPRQPFVAGDAADVVPEMRTTLPGGASPASPYLIRSPPDGAAGDVSPDGCSPIRCSDGFQPRGGSIAGSSDACVRQMVTAFGGTLLSPATSLVAGSCTEFDAAAAAAVRAATVEEECSIGGINGTVTGNDMGGSDDDDGTCNVCFARPEAVMSATCHHGLCTACAGELCRALVSKPLLCPFCRGPVRAFVRTVKQPVLVTVASGRR</sequence>
<evidence type="ECO:0000256" key="5">
    <source>
        <dbReference type="ARBA" id="ARBA00023043"/>
    </source>
</evidence>
<evidence type="ECO:0000256" key="3">
    <source>
        <dbReference type="ARBA" id="ARBA00022771"/>
    </source>
</evidence>
<evidence type="ECO:0000256" key="2">
    <source>
        <dbReference type="ARBA" id="ARBA00022737"/>
    </source>
</evidence>
<accession>A0A8J4FD40</accession>
<dbReference type="CDD" id="cd16449">
    <property type="entry name" value="RING-HC"/>
    <property type="match status" value="1"/>
</dbReference>
<keyword evidence="2" id="KW-0677">Repeat</keyword>
<dbReference type="PROSITE" id="PS50088">
    <property type="entry name" value="ANK_REPEAT"/>
    <property type="match status" value="2"/>
</dbReference>
<feature type="region of interest" description="Disordered" evidence="8">
    <location>
        <begin position="414"/>
        <end position="517"/>
    </location>
</feature>
<feature type="repeat" description="ANK" evidence="6">
    <location>
        <begin position="199"/>
        <end position="231"/>
    </location>
</feature>
<feature type="repeat" description="ANK" evidence="6">
    <location>
        <begin position="122"/>
        <end position="154"/>
    </location>
</feature>
<evidence type="ECO:0000256" key="1">
    <source>
        <dbReference type="ARBA" id="ARBA00022723"/>
    </source>
</evidence>
<feature type="compositionally biased region" description="Low complexity" evidence="8">
    <location>
        <begin position="455"/>
        <end position="466"/>
    </location>
</feature>
<feature type="compositionally biased region" description="Low complexity" evidence="8">
    <location>
        <begin position="491"/>
        <end position="511"/>
    </location>
</feature>
<keyword evidence="11" id="KW-1185">Reference proteome</keyword>
<organism evidence="10 11">
    <name type="scientific">Volvox africanus</name>
    <dbReference type="NCBI Taxonomy" id="51714"/>
    <lineage>
        <taxon>Eukaryota</taxon>
        <taxon>Viridiplantae</taxon>
        <taxon>Chlorophyta</taxon>
        <taxon>core chlorophytes</taxon>
        <taxon>Chlorophyceae</taxon>
        <taxon>CS clade</taxon>
        <taxon>Chlamydomonadales</taxon>
        <taxon>Volvocaceae</taxon>
        <taxon>Volvox</taxon>
    </lineage>
</organism>
<dbReference type="InterPro" id="IPR036770">
    <property type="entry name" value="Ankyrin_rpt-contain_sf"/>
</dbReference>
<dbReference type="Pfam" id="PF13920">
    <property type="entry name" value="zf-C3HC4_3"/>
    <property type="match status" value="1"/>
</dbReference>
<reference evidence="10" key="1">
    <citation type="journal article" date="2021" name="Proc. Natl. Acad. Sci. U.S.A.">
        <title>Three genomes in the algal genus Volvox reveal the fate of a haploid sex-determining region after a transition to homothallism.</title>
        <authorList>
            <person name="Yamamoto K."/>
            <person name="Hamaji T."/>
            <person name="Kawai-Toyooka H."/>
            <person name="Matsuzaki R."/>
            <person name="Takahashi F."/>
            <person name="Nishimura Y."/>
            <person name="Kawachi M."/>
            <person name="Noguchi H."/>
            <person name="Minakuchi Y."/>
            <person name="Umen J.G."/>
            <person name="Toyoda A."/>
            <person name="Nozaki H."/>
        </authorList>
    </citation>
    <scope>NUCLEOTIDE SEQUENCE</scope>
    <source>
        <strain evidence="10">NIES-3780</strain>
    </source>
</reference>
<comment type="caution">
    <text evidence="10">The sequence shown here is derived from an EMBL/GenBank/DDBJ whole genome shotgun (WGS) entry which is preliminary data.</text>
</comment>
<dbReference type="SMART" id="SM00248">
    <property type="entry name" value="ANK"/>
    <property type="match status" value="5"/>
</dbReference>
<proteinExistence type="predicted"/>
<gene>
    <name evidence="10" type="ORF">Vafri_20476</name>
</gene>
<dbReference type="PANTHER" id="PTHR24123:SF33">
    <property type="entry name" value="PROTEIN HOS4"/>
    <property type="match status" value="1"/>
</dbReference>
<feature type="domain" description="RING-type" evidence="9">
    <location>
        <begin position="698"/>
        <end position="740"/>
    </location>
</feature>
<dbReference type="EMBL" id="BNCO01000092">
    <property type="protein sequence ID" value="GIL66984.1"/>
    <property type="molecule type" value="Genomic_DNA"/>
</dbReference>
<keyword evidence="4" id="KW-0862">Zinc</keyword>
<dbReference type="InterPro" id="IPR002110">
    <property type="entry name" value="Ankyrin_rpt"/>
</dbReference>
<dbReference type="Pfam" id="PF12796">
    <property type="entry name" value="Ank_2"/>
    <property type="match status" value="1"/>
</dbReference>
<keyword evidence="3 7" id="KW-0863">Zinc-finger</keyword>
<dbReference type="PROSITE" id="PS00518">
    <property type="entry name" value="ZF_RING_1"/>
    <property type="match status" value="1"/>
</dbReference>
<dbReference type="InterPro" id="IPR051165">
    <property type="entry name" value="Multifunctional_ANK_Repeat"/>
</dbReference>
<dbReference type="InterPro" id="IPR017907">
    <property type="entry name" value="Znf_RING_CS"/>
</dbReference>
<dbReference type="InterPro" id="IPR001841">
    <property type="entry name" value="Znf_RING"/>
</dbReference>
<evidence type="ECO:0000256" key="4">
    <source>
        <dbReference type="ARBA" id="ARBA00022833"/>
    </source>
</evidence>
<evidence type="ECO:0000259" key="9">
    <source>
        <dbReference type="PROSITE" id="PS50089"/>
    </source>
</evidence>
<keyword evidence="1" id="KW-0479">Metal-binding</keyword>
<evidence type="ECO:0000313" key="11">
    <source>
        <dbReference type="Proteomes" id="UP000747399"/>
    </source>
</evidence>
<dbReference type="Pfam" id="PF00023">
    <property type="entry name" value="Ank"/>
    <property type="match status" value="1"/>
</dbReference>
<dbReference type="Gene3D" id="1.25.40.20">
    <property type="entry name" value="Ankyrin repeat-containing domain"/>
    <property type="match status" value="2"/>
</dbReference>
<name>A0A8J4FD40_9CHLO</name>
<dbReference type="Proteomes" id="UP000747399">
    <property type="component" value="Unassembled WGS sequence"/>
</dbReference>
<dbReference type="SUPFAM" id="SSF57850">
    <property type="entry name" value="RING/U-box"/>
    <property type="match status" value="1"/>
</dbReference>
<evidence type="ECO:0000256" key="7">
    <source>
        <dbReference type="PROSITE-ProRule" id="PRU00175"/>
    </source>
</evidence>
<evidence type="ECO:0000256" key="8">
    <source>
        <dbReference type="SAM" id="MobiDB-lite"/>
    </source>
</evidence>
<dbReference type="SUPFAM" id="SSF48403">
    <property type="entry name" value="Ankyrin repeat"/>
    <property type="match status" value="1"/>
</dbReference>
<evidence type="ECO:0000313" key="10">
    <source>
        <dbReference type="EMBL" id="GIL66984.1"/>
    </source>
</evidence>
<protein>
    <recommendedName>
        <fullName evidence="9">RING-type domain-containing protein</fullName>
    </recommendedName>
</protein>
<evidence type="ECO:0000256" key="6">
    <source>
        <dbReference type="PROSITE-ProRule" id="PRU00023"/>
    </source>
</evidence>
<dbReference type="PANTHER" id="PTHR24123">
    <property type="entry name" value="ANKYRIN REPEAT-CONTAINING"/>
    <property type="match status" value="1"/>
</dbReference>
<dbReference type="PROSITE" id="PS50297">
    <property type="entry name" value="ANK_REP_REGION"/>
    <property type="match status" value="2"/>
</dbReference>
<dbReference type="InterPro" id="IPR013083">
    <property type="entry name" value="Znf_RING/FYVE/PHD"/>
</dbReference>
<dbReference type="GO" id="GO:0008270">
    <property type="term" value="F:zinc ion binding"/>
    <property type="evidence" value="ECO:0007669"/>
    <property type="project" value="UniProtKB-KW"/>
</dbReference>
<dbReference type="AlphaFoldDB" id="A0A8J4FD40"/>
<dbReference type="PROSITE" id="PS50089">
    <property type="entry name" value="ZF_RING_2"/>
    <property type="match status" value="1"/>
</dbReference>
<keyword evidence="5 6" id="KW-0040">ANK repeat</keyword>